<feature type="transmembrane region" description="Helical" evidence="5">
    <location>
        <begin position="310"/>
        <end position="331"/>
    </location>
</feature>
<dbReference type="PROSITE" id="PS50929">
    <property type="entry name" value="ABC_TM1F"/>
    <property type="match status" value="1"/>
</dbReference>
<keyword evidence="7" id="KW-0547">Nucleotide-binding</keyword>
<dbReference type="SUPFAM" id="SSF90123">
    <property type="entry name" value="ABC transporter transmembrane region"/>
    <property type="match status" value="1"/>
</dbReference>
<feature type="domain" description="ABC transmembrane type-1" evidence="6">
    <location>
        <begin position="88"/>
        <end position="290"/>
    </location>
</feature>
<dbReference type="InterPro" id="IPR039421">
    <property type="entry name" value="Type_1_exporter"/>
</dbReference>
<dbReference type="Gene3D" id="3.40.50.300">
    <property type="entry name" value="P-loop containing nucleotide triphosphate hydrolases"/>
    <property type="match status" value="1"/>
</dbReference>
<dbReference type="AlphaFoldDB" id="A0A2U8VMY5"/>
<dbReference type="GO" id="GO:0034040">
    <property type="term" value="F:ATPase-coupled lipid transmembrane transporter activity"/>
    <property type="evidence" value="ECO:0007669"/>
    <property type="project" value="TreeGrafter"/>
</dbReference>
<dbReference type="GO" id="GO:0005886">
    <property type="term" value="C:plasma membrane"/>
    <property type="evidence" value="ECO:0007669"/>
    <property type="project" value="UniProtKB-SubCell"/>
</dbReference>
<dbReference type="InterPro" id="IPR027417">
    <property type="entry name" value="P-loop_NTPase"/>
</dbReference>
<accession>A0A2U8VMY5</accession>
<dbReference type="InterPro" id="IPR036640">
    <property type="entry name" value="ABC1_TM_sf"/>
</dbReference>
<gene>
    <name evidence="7" type="ORF">DK427_02740</name>
</gene>
<keyword evidence="8" id="KW-1185">Reference proteome</keyword>
<sequence length="845" mass="88303">MESDPIHLSWRAARRQHAAALLLGLGAGAPLAALALLCLRDLLATMLRDEAAALPFLRLVVPLQDPRPDLVLAPGWMLAPAQLELAAFLCLAGTALALAGLGWIVARLCFSAQARATGRLRAAVTEAILEAPAGAREEARGLADLSGRTLARLDGLLAVGLVLPGLAAGAALLALGLAALAAPRLVPVAGIGLLGLGLAHALILARTRRRGALRQEAGAAAQHTLVDLVRRLPAIRRHGAAALERARLAAKVRRGRDRLGEAEARLAYARAPAVALAVLLPAVAVGTALWRGSGPGAPPAQPVDPAALAAAAGGFALAAVLLAAALDLWALRDALVPAFRDIARSVAGLQARARIRPAAERPPLPRSGPLVASGVGAFDAATGERLAGVDAEVAMPGHVAIAGGRGGGARVLAAVLAGQVEPTAGAVTFGGHDLRAFDPAERARRIAYATGEAILIEGSLRQNLLYGSERIPDAAGFVELLRLTGLDAFVYARGLTGQVDPAADPDLARAVVAARESVRARLRAEQAERLVEPFDPGLYNHQADLGENILFGEAVGPALAPARLARQPYLRAVLEAEGLTRPLTEIGLAVARNSVEIFADLPADHPLFDAFSLFPAAERGFFEDLVARQTDATLRRGPAGHRDREALIGLALRYNETRHRFGLIDAGLEARIVAARHAFARMLPPSLRGAVEFYDPARVNPAASLEENLLFGRISYGEAGAEARVRALVRRVLAEEGLEDQVYRLGLDSRIDPAATGALAEGAPGPRERVAIDLARCLVREPDILVVAILLEERAPTNFEERLAHLRAARAGRGLIVCLPDAADPAALPPFDAVIRVAGNTVVAA</sequence>
<feature type="transmembrane region" description="Helical" evidence="5">
    <location>
        <begin position="85"/>
        <end position="110"/>
    </location>
</feature>
<dbReference type="Proteomes" id="UP000246058">
    <property type="component" value="Chromosome"/>
</dbReference>
<dbReference type="SUPFAM" id="SSF52540">
    <property type="entry name" value="P-loop containing nucleoside triphosphate hydrolases"/>
    <property type="match status" value="1"/>
</dbReference>
<evidence type="ECO:0000313" key="8">
    <source>
        <dbReference type="Proteomes" id="UP000246058"/>
    </source>
</evidence>
<keyword evidence="7" id="KW-0067">ATP-binding</keyword>
<dbReference type="RefSeq" id="WP_109949924.1">
    <property type="nucleotide sequence ID" value="NZ_CP029551.1"/>
</dbReference>
<evidence type="ECO:0000256" key="3">
    <source>
        <dbReference type="ARBA" id="ARBA00022989"/>
    </source>
</evidence>
<evidence type="ECO:0000256" key="5">
    <source>
        <dbReference type="SAM" id="Phobius"/>
    </source>
</evidence>
<dbReference type="GO" id="GO:0140359">
    <property type="term" value="F:ABC-type transporter activity"/>
    <property type="evidence" value="ECO:0007669"/>
    <property type="project" value="InterPro"/>
</dbReference>
<proteinExistence type="predicted"/>
<dbReference type="Gene3D" id="1.20.1560.10">
    <property type="entry name" value="ABC transporter type 1, transmembrane domain"/>
    <property type="match status" value="1"/>
</dbReference>
<reference evidence="7 8" key="1">
    <citation type="submission" date="2018-05" db="EMBL/GenBank/DDBJ databases">
        <title>Complete Genome Sequence of Methylobacterium sp. 17Sr1-43.</title>
        <authorList>
            <person name="Srinivasan S."/>
        </authorList>
    </citation>
    <scope>NUCLEOTIDE SEQUENCE [LARGE SCALE GENOMIC DNA]</scope>
    <source>
        <strain evidence="7 8">17Sr1-43</strain>
    </source>
</reference>
<feature type="transmembrane region" description="Helical" evidence="5">
    <location>
        <begin position="267"/>
        <end position="290"/>
    </location>
</feature>
<keyword evidence="4 5" id="KW-0472">Membrane</keyword>
<keyword evidence="2 5" id="KW-0812">Transmembrane</keyword>
<dbReference type="EMBL" id="CP029551">
    <property type="protein sequence ID" value="AWN34791.1"/>
    <property type="molecule type" value="Genomic_DNA"/>
</dbReference>
<dbReference type="PANTHER" id="PTHR24221">
    <property type="entry name" value="ATP-BINDING CASSETTE SUB-FAMILY B"/>
    <property type="match status" value="1"/>
</dbReference>
<organism evidence="7 8">
    <name type="scientific">Methylobacterium radiodurans</name>
    <dbReference type="NCBI Taxonomy" id="2202828"/>
    <lineage>
        <taxon>Bacteria</taxon>
        <taxon>Pseudomonadati</taxon>
        <taxon>Pseudomonadota</taxon>
        <taxon>Alphaproteobacteria</taxon>
        <taxon>Hyphomicrobiales</taxon>
        <taxon>Methylobacteriaceae</taxon>
        <taxon>Methylobacterium</taxon>
    </lineage>
</organism>
<dbReference type="GO" id="GO:0005524">
    <property type="term" value="F:ATP binding"/>
    <property type="evidence" value="ECO:0007669"/>
    <property type="project" value="UniProtKB-KW"/>
</dbReference>
<comment type="subcellular location">
    <subcellularLocation>
        <location evidence="1">Cell membrane</location>
        <topology evidence="1">Multi-pass membrane protein</topology>
    </subcellularLocation>
</comment>
<evidence type="ECO:0000256" key="2">
    <source>
        <dbReference type="ARBA" id="ARBA00022692"/>
    </source>
</evidence>
<keyword evidence="3 5" id="KW-1133">Transmembrane helix</keyword>
<dbReference type="OrthoDB" id="9760920at2"/>
<evidence type="ECO:0000256" key="4">
    <source>
        <dbReference type="ARBA" id="ARBA00023136"/>
    </source>
</evidence>
<feature type="transmembrane region" description="Helical" evidence="5">
    <location>
        <begin position="185"/>
        <end position="205"/>
    </location>
</feature>
<evidence type="ECO:0000259" key="6">
    <source>
        <dbReference type="PROSITE" id="PS50929"/>
    </source>
</evidence>
<dbReference type="PANTHER" id="PTHR24221:SF654">
    <property type="entry name" value="ATP-BINDING CASSETTE SUB-FAMILY B MEMBER 6"/>
    <property type="match status" value="1"/>
</dbReference>
<protein>
    <submittedName>
        <fullName evidence="7">Multidrug ABC transporter ATP-binding protein</fullName>
    </submittedName>
</protein>
<dbReference type="InterPro" id="IPR011527">
    <property type="entry name" value="ABC1_TM_dom"/>
</dbReference>
<dbReference type="KEGG" id="meti:DK427_02740"/>
<name>A0A2U8VMY5_9HYPH</name>
<evidence type="ECO:0000313" key="7">
    <source>
        <dbReference type="EMBL" id="AWN34791.1"/>
    </source>
</evidence>
<evidence type="ECO:0000256" key="1">
    <source>
        <dbReference type="ARBA" id="ARBA00004651"/>
    </source>
</evidence>
<feature type="transmembrane region" description="Helical" evidence="5">
    <location>
        <begin position="156"/>
        <end position="179"/>
    </location>
</feature>